<evidence type="ECO:0000256" key="1">
    <source>
        <dbReference type="ARBA" id="ARBA00022603"/>
    </source>
</evidence>
<keyword evidence="1 5" id="KW-0489">Methyltransferase</keyword>
<evidence type="ECO:0000256" key="3">
    <source>
        <dbReference type="ARBA" id="ARBA00022691"/>
    </source>
</evidence>
<dbReference type="CDD" id="cd02440">
    <property type="entry name" value="AdoMet_MTases"/>
    <property type="match status" value="1"/>
</dbReference>
<name>A0A0C1QL58_9BACT</name>
<protein>
    <submittedName>
        <fullName evidence="5">SAM-dependent methyltransferase</fullName>
    </submittedName>
</protein>
<dbReference type="RefSeq" id="WP_039643016.1">
    <property type="nucleotide sequence ID" value="NZ_JXBL01000001.1"/>
</dbReference>
<dbReference type="Proteomes" id="UP000031433">
    <property type="component" value="Unassembled WGS sequence"/>
</dbReference>
<evidence type="ECO:0000313" key="6">
    <source>
        <dbReference type="Proteomes" id="UP000031433"/>
    </source>
</evidence>
<dbReference type="EMBL" id="JXBL01000001">
    <property type="protein sequence ID" value="KIE41347.1"/>
    <property type="molecule type" value="Genomic_DNA"/>
</dbReference>
<evidence type="ECO:0000313" key="5">
    <source>
        <dbReference type="EMBL" id="KIE41347.1"/>
    </source>
</evidence>
<dbReference type="InterPro" id="IPR029063">
    <property type="entry name" value="SAM-dependent_MTases_sf"/>
</dbReference>
<dbReference type="PANTHER" id="PTHR43464:SF19">
    <property type="entry name" value="UBIQUINONE BIOSYNTHESIS O-METHYLTRANSFERASE, MITOCHONDRIAL"/>
    <property type="match status" value="1"/>
</dbReference>
<evidence type="ECO:0000256" key="2">
    <source>
        <dbReference type="ARBA" id="ARBA00022679"/>
    </source>
</evidence>
<keyword evidence="2 5" id="KW-0808">Transferase</keyword>
<accession>A0A0C1QL58</accession>
<proteinExistence type="predicted"/>
<sequence>MGEEQERWDQRYLSDECLLGERPSRLLAEWIDELKRLCPGRRALDIACGEGRNSIFLARHGFAVTGLDISPVGLDKARRWAGRERLSIDFRLTDLEGYRITGTYDLIINFNFLLRDLIPHEVASLAPGGMLIFDTILQSPTAPVPHKKEYLLQPGELARLFAPFPGTVLYHAEFPDDATPTAKLIFRNTPGVQADG</sequence>
<keyword evidence="6" id="KW-1185">Reference proteome</keyword>
<comment type="caution">
    <text evidence="5">The sequence shown here is derived from an EMBL/GenBank/DDBJ whole genome shotgun (WGS) entry which is preliminary data.</text>
</comment>
<dbReference type="SUPFAM" id="SSF53335">
    <property type="entry name" value="S-adenosyl-L-methionine-dependent methyltransferases"/>
    <property type="match status" value="1"/>
</dbReference>
<gene>
    <name evidence="5" type="ORF">SE37_01220</name>
</gene>
<dbReference type="GO" id="GO:0008168">
    <property type="term" value="F:methyltransferase activity"/>
    <property type="evidence" value="ECO:0007669"/>
    <property type="project" value="UniProtKB-KW"/>
</dbReference>
<dbReference type="Gene3D" id="3.40.50.150">
    <property type="entry name" value="Vaccinia Virus protein VP39"/>
    <property type="match status" value="1"/>
</dbReference>
<keyword evidence="3" id="KW-0949">S-adenosyl-L-methionine</keyword>
<dbReference type="Pfam" id="PF13649">
    <property type="entry name" value="Methyltransf_25"/>
    <property type="match status" value="1"/>
</dbReference>
<organism evidence="5 6">
    <name type="scientific">Geobacter soli</name>
    <dbReference type="NCBI Taxonomy" id="1510391"/>
    <lineage>
        <taxon>Bacteria</taxon>
        <taxon>Pseudomonadati</taxon>
        <taxon>Thermodesulfobacteriota</taxon>
        <taxon>Desulfuromonadia</taxon>
        <taxon>Geobacterales</taxon>
        <taxon>Geobacteraceae</taxon>
        <taxon>Geobacter</taxon>
    </lineage>
</organism>
<dbReference type="InterPro" id="IPR041698">
    <property type="entry name" value="Methyltransf_25"/>
</dbReference>
<reference evidence="5 6" key="1">
    <citation type="submission" date="2015-01" db="EMBL/GenBank/DDBJ databases">
        <title>Genome sequence of the anaerobic bacterium Geobacter soli GSS01, a dissimilatory Fe(III) reducer from soil.</title>
        <authorList>
            <person name="Yang G."/>
            <person name="Zhou S."/>
        </authorList>
    </citation>
    <scope>NUCLEOTIDE SEQUENCE [LARGE SCALE GENOMIC DNA]</scope>
    <source>
        <strain evidence="5 6">GSS01</strain>
    </source>
</reference>
<dbReference type="PANTHER" id="PTHR43464">
    <property type="entry name" value="METHYLTRANSFERASE"/>
    <property type="match status" value="1"/>
</dbReference>
<dbReference type="AlphaFoldDB" id="A0A0C1QL58"/>
<evidence type="ECO:0000259" key="4">
    <source>
        <dbReference type="Pfam" id="PF13649"/>
    </source>
</evidence>
<feature type="domain" description="Methyltransferase" evidence="4">
    <location>
        <begin position="44"/>
        <end position="112"/>
    </location>
</feature>
<dbReference type="GO" id="GO:0032259">
    <property type="term" value="P:methylation"/>
    <property type="evidence" value="ECO:0007669"/>
    <property type="project" value="UniProtKB-KW"/>
</dbReference>